<dbReference type="FunFam" id="3.40.50.200:FF:000007">
    <property type="entry name" value="Subtilisin-like serine protease"/>
    <property type="match status" value="1"/>
</dbReference>
<dbReference type="InterPro" id="IPR010259">
    <property type="entry name" value="S8pro/Inhibitor_I9"/>
</dbReference>
<dbReference type="InterPro" id="IPR034193">
    <property type="entry name" value="PCSK9_ProteinaseK-like"/>
</dbReference>
<feature type="active site" description="Charge relay system" evidence="6 7">
    <location>
        <position position="157"/>
    </location>
</feature>
<dbReference type="Pfam" id="PF05922">
    <property type="entry name" value="Inhibitor_I9"/>
    <property type="match status" value="1"/>
</dbReference>
<evidence type="ECO:0000256" key="5">
    <source>
        <dbReference type="ARBA" id="ARBA00022825"/>
    </source>
</evidence>
<dbReference type="SUPFAM" id="SSF52743">
    <property type="entry name" value="Subtilisin-like"/>
    <property type="match status" value="1"/>
</dbReference>
<feature type="chain" id="PRO_5007635376" evidence="8">
    <location>
        <begin position="19"/>
        <end position="415"/>
    </location>
</feature>
<comment type="similarity">
    <text evidence="1 7">Belongs to the peptidase S8 family.</text>
</comment>
<evidence type="ECO:0000313" key="11">
    <source>
        <dbReference type="EMBL" id="ABP82774.1"/>
    </source>
</evidence>
<dbReference type="Gene3D" id="3.40.50.200">
    <property type="entry name" value="Peptidase S8/S53 domain"/>
    <property type="match status" value="1"/>
</dbReference>
<dbReference type="EMBL" id="EF198023">
    <property type="protein sequence ID" value="ABP82775.1"/>
    <property type="molecule type" value="mRNA"/>
</dbReference>
<feature type="active site" description="Charge relay system" evidence="6 7">
    <location>
        <position position="358"/>
    </location>
</feature>
<gene>
    <name evidence="11" type="primary">ASP1</name>
</gene>
<dbReference type="GO" id="GO:0005576">
    <property type="term" value="C:extracellular region"/>
    <property type="evidence" value="ECO:0007669"/>
    <property type="project" value="UniProtKB-ARBA"/>
</dbReference>
<proteinExistence type="evidence at transcript level"/>
<evidence type="ECO:0000259" key="10">
    <source>
        <dbReference type="Pfam" id="PF05922"/>
    </source>
</evidence>
<dbReference type="SUPFAM" id="SSF54897">
    <property type="entry name" value="Protease propeptides/inhibitors"/>
    <property type="match status" value="1"/>
</dbReference>
<keyword evidence="4 7" id="KW-0378">Hydrolase</keyword>
<accession>A5H9A7</accession>
<keyword evidence="5 7" id="KW-0720">Serine protease</keyword>
<dbReference type="PANTHER" id="PTHR43806:SF58">
    <property type="entry name" value="ALKALINE PROTEASE 1-RELATED"/>
    <property type="match status" value="1"/>
</dbReference>
<dbReference type="PROSITE" id="PS51892">
    <property type="entry name" value="SUBTILASE"/>
    <property type="match status" value="1"/>
</dbReference>
<dbReference type="PROSITE" id="PS00137">
    <property type="entry name" value="SUBTILASE_HIS"/>
    <property type="match status" value="1"/>
</dbReference>
<evidence type="ECO:0000256" key="2">
    <source>
        <dbReference type="ARBA" id="ARBA00022670"/>
    </source>
</evidence>
<dbReference type="InterPro" id="IPR015500">
    <property type="entry name" value="Peptidase_S8_subtilisin-rel"/>
</dbReference>
<dbReference type="EMBL" id="EF198022">
    <property type="protein sequence ID" value="ABP82774.1"/>
    <property type="molecule type" value="Genomic_DNA"/>
</dbReference>
<dbReference type="GO" id="GO:0004252">
    <property type="term" value="F:serine-type endopeptidase activity"/>
    <property type="evidence" value="ECO:0007669"/>
    <property type="project" value="UniProtKB-UniRule"/>
</dbReference>
<evidence type="ECO:0000256" key="3">
    <source>
        <dbReference type="ARBA" id="ARBA00022729"/>
    </source>
</evidence>
<dbReference type="InterPro" id="IPR000209">
    <property type="entry name" value="Peptidase_S8/S53_dom"/>
</dbReference>
<dbReference type="InterPro" id="IPR036852">
    <property type="entry name" value="Peptidase_S8/S53_dom_sf"/>
</dbReference>
<protein>
    <submittedName>
        <fullName evidence="11">Alkaline serine protease</fullName>
    </submittedName>
</protein>
<evidence type="ECO:0000256" key="4">
    <source>
        <dbReference type="ARBA" id="ARBA00022801"/>
    </source>
</evidence>
<evidence type="ECO:0000259" key="9">
    <source>
        <dbReference type="Pfam" id="PF00082"/>
    </source>
</evidence>
<feature type="active site" description="Charge relay system" evidence="6 7">
    <location>
        <position position="188"/>
    </location>
</feature>
<dbReference type="Pfam" id="PF00082">
    <property type="entry name" value="Peptidase_S8"/>
    <property type="match status" value="1"/>
</dbReference>
<evidence type="ECO:0000256" key="7">
    <source>
        <dbReference type="PROSITE-ProRule" id="PRU01240"/>
    </source>
</evidence>
<evidence type="ECO:0000256" key="6">
    <source>
        <dbReference type="PIRSR" id="PIRSR615500-1"/>
    </source>
</evidence>
<dbReference type="PROSITE" id="PS00138">
    <property type="entry name" value="SUBTILASE_SER"/>
    <property type="match status" value="1"/>
</dbReference>
<organism evidence="11">
    <name type="scientific">Aureobasidium pullulans</name>
    <name type="common">Black yeast</name>
    <name type="synonym">Pullularia pullulans</name>
    <dbReference type="NCBI Taxonomy" id="5580"/>
    <lineage>
        <taxon>Eukaryota</taxon>
        <taxon>Fungi</taxon>
        <taxon>Dikarya</taxon>
        <taxon>Ascomycota</taxon>
        <taxon>Pezizomycotina</taxon>
        <taxon>Dothideomycetes</taxon>
        <taxon>Dothideomycetidae</taxon>
        <taxon>Dothideales</taxon>
        <taxon>Saccotheciaceae</taxon>
        <taxon>Aureobasidium</taxon>
    </lineage>
</organism>
<dbReference type="InterPro" id="IPR037045">
    <property type="entry name" value="S8pro/Inhibitor_I9_sf"/>
</dbReference>
<keyword evidence="3 8" id="KW-0732">Signal</keyword>
<feature type="signal peptide" evidence="8">
    <location>
        <begin position="1"/>
        <end position="18"/>
    </location>
</feature>
<dbReference type="CDD" id="cd04077">
    <property type="entry name" value="Peptidases_S8_PCSK9_ProteinaseK_like"/>
    <property type="match status" value="1"/>
</dbReference>
<reference evidence="11" key="1">
    <citation type="journal article" date="2008" name="Mar. Biotechnol.">
        <title>Cloning, characterization, and expression of the gene encoding alkaline protease in the marine yeast Aureobasidium pullulans 10.</title>
        <authorList>
            <person name="Ni X."/>
            <person name="Chi Z."/>
            <person name="Ma C."/>
            <person name="Madzak C."/>
        </authorList>
    </citation>
    <scope>NUCLEOTIDE SEQUENCE</scope>
</reference>
<dbReference type="GO" id="GO:0006508">
    <property type="term" value="P:proteolysis"/>
    <property type="evidence" value="ECO:0007669"/>
    <property type="project" value="UniProtKB-KW"/>
</dbReference>
<feature type="domain" description="Peptidase S8/S53" evidence="9">
    <location>
        <begin position="155"/>
        <end position="389"/>
    </location>
</feature>
<feature type="domain" description="Inhibitor I9" evidence="10">
    <location>
        <begin position="33"/>
        <end position="113"/>
    </location>
</feature>
<dbReference type="InterPro" id="IPR022398">
    <property type="entry name" value="Peptidase_S8_His-AS"/>
</dbReference>
<dbReference type="AlphaFoldDB" id="A5H9A7"/>
<keyword evidence="2 7" id="KW-0645">Protease</keyword>
<dbReference type="Gene3D" id="3.30.70.80">
    <property type="entry name" value="Peptidase S8 propeptide/proteinase inhibitor I9"/>
    <property type="match status" value="1"/>
</dbReference>
<sequence length="415" mass="42888">MWKKSVAVLSAIAGLAMAAPVPQDAVAAPATTKYIITLKPGIDPEIGISHINYASDLHRRGIYRRQENGTVEEELKVIKVADFNAYAGAFDEETIAELRASDEVAAIEEDLPIYMSAITSQTGSTWGLGRISQRNYASNTYYYDTTAGAGTYGYVIDSGININHREFEGRASLGSNFVGGSHIDDAGHGTHVAGTIGGATYGVAKKANLISVKVFGSSGSSATSTIMKGFEWAANDIINKGRAGKAVINMSLGSEDSVSTSFNNLVNAATQQGVLSVVAAGNGVSDPQTGAFVEAIDASRTSPASASSAITVGAIGSNNARAYFSNFGSTVDVFAPGLNVLSAWIGSTTATNTISGTSMACPHVVGLALYLKGLESGLTSPSAITSRIIALSTTGQGTDLKSGSPNRIVYNNSGR</sequence>
<name>A5H9A7_AURPU</name>
<dbReference type="PRINTS" id="PR00723">
    <property type="entry name" value="SUBTILISIN"/>
</dbReference>
<evidence type="ECO:0000256" key="8">
    <source>
        <dbReference type="SAM" id="SignalP"/>
    </source>
</evidence>
<dbReference type="PANTHER" id="PTHR43806">
    <property type="entry name" value="PEPTIDASE S8"/>
    <property type="match status" value="1"/>
</dbReference>
<dbReference type="InterPro" id="IPR050131">
    <property type="entry name" value="Peptidase_S8_subtilisin-like"/>
</dbReference>
<dbReference type="InterPro" id="IPR023828">
    <property type="entry name" value="Peptidase_S8_Ser-AS"/>
</dbReference>
<evidence type="ECO:0000256" key="1">
    <source>
        <dbReference type="ARBA" id="ARBA00011073"/>
    </source>
</evidence>